<evidence type="ECO:0000313" key="1">
    <source>
        <dbReference type="EMBL" id="KAF3487109.1"/>
    </source>
</evidence>
<evidence type="ECO:0000313" key="2">
    <source>
        <dbReference type="Proteomes" id="UP000712600"/>
    </source>
</evidence>
<accession>A0A8S9N0N5</accession>
<proteinExistence type="predicted"/>
<sequence>MEVSARRAIRTYQGWADVGISPRTPRESGPSRHFKMQLAPLVSSVDALEILSIDLDWLPSIDVRSLASIDTNAIRRNSSNFLLRNLLLAASLPSPLAKNHPQ</sequence>
<gene>
    <name evidence="1" type="ORF">F2Q69_00054612</name>
</gene>
<protein>
    <submittedName>
        <fullName evidence="1">Uncharacterized protein</fullName>
    </submittedName>
</protein>
<organism evidence="1 2">
    <name type="scientific">Brassica cretica</name>
    <name type="common">Mustard</name>
    <dbReference type="NCBI Taxonomy" id="69181"/>
    <lineage>
        <taxon>Eukaryota</taxon>
        <taxon>Viridiplantae</taxon>
        <taxon>Streptophyta</taxon>
        <taxon>Embryophyta</taxon>
        <taxon>Tracheophyta</taxon>
        <taxon>Spermatophyta</taxon>
        <taxon>Magnoliopsida</taxon>
        <taxon>eudicotyledons</taxon>
        <taxon>Gunneridae</taxon>
        <taxon>Pentapetalae</taxon>
        <taxon>rosids</taxon>
        <taxon>malvids</taxon>
        <taxon>Brassicales</taxon>
        <taxon>Brassicaceae</taxon>
        <taxon>Brassiceae</taxon>
        <taxon>Brassica</taxon>
    </lineage>
</organism>
<dbReference type="AlphaFoldDB" id="A0A8S9N0N5"/>
<dbReference type="EMBL" id="QGKX02002183">
    <property type="protein sequence ID" value="KAF3487109.1"/>
    <property type="molecule type" value="Genomic_DNA"/>
</dbReference>
<dbReference type="Proteomes" id="UP000712600">
    <property type="component" value="Unassembled WGS sequence"/>
</dbReference>
<name>A0A8S9N0N5_BRACR</name>
<reference evidence="1" key="1">
    <citation type="submission" date="2019-12" db="EMBL/GenBank/DDBJ databases">
        <title>Genome sequencing and annotation of Brassica cretica.</title>
        <authorList>
            <person name="Studholme D.J."/>
            <person name="Sarris P."/>
        </authorList>
    </citation>
    <scope>NUCLEOTIDE SEQUENCE</scope>
    <source>
        <strain evidence="1">PFS-109/04</strain>
        <tissue evidence="1">Leaf</tissue>
    </source>
</reference>
<comment type="caution">
    <text evidence="1">The sequence shown here is derived from an EMBL/GenBank/DDBJ whole genome shotgun (WGS) entry which is preliminary data.</text>
</comment>